<sequence length="147" mass="16521">MIRGFGLISVSFSRTIDSTGRPVRSTGSHGNRSTYAVNRTRSLRIQTERGLRKRKLEKATLVPGLIVRGRISIPFPCEHVFKKDFGLENVLKKGIGLRKKNVLKTMAYLVMEPHGLSSHGAHGLSSSWSRINDFKILMNDFLSKEIL</sequence>
<keyword evidence="2" id="KW-1185">Reference proteome</keyword>
<dbReference type="EMBL" id="KE345548">
    <property type="protein sequence ID" value="EXC05938.1"/>
    <property type="molecule type" value="Genomic_DNA"/>
</dbReference>
<dbReference type="AlphaFoldDB" id="W9RS31"/>
<accession>W9RS31</accession>
<name>W9RS31_9ROSA</name>
<evidence type="ECO:0000313" key="2">
    <source>
        <dbReference type="Proteomes" id="UP000030645"/>
    </source>
</evidence>
<dbReference type="Proteomes" id="UP000030645">
    <property type="component" value="Unassembled WGS sequence"/>
</dbReference>
<protein>
    <submittedName>
        <fullName evidence="1">Uncharacterized protein</fullName>
    </submittedName>
</protein>
<gene>
    <name evidence="1" type="ORF">L484_014206</name>
</gene>
<proteinExistence type="predicted"/>
<reference evidence="2" key="1">
    <citation type="submission" date="2013-01" db="EMBL/GenBank/DDBJ databases">
        <title>Draft Genome Sequence of a Mulberry Tree, Morus notabilis C.K. Schneid.</title>
        <authorList>
            <person name="He N."/>
            <person name="Zhao S."/>
        </authorList>
    </citation>
    <scope>NUCLEOTIDE SEQUENCE</scope>
</reference>
<organism evidence="1 2">
    <name type="scientific">Morus notabilis</name>
    <dbReference type="NCBI Taxonomy" id="981085"/>
    <lineage>
        <taxon>Eukaryota</taxon>
        <taxon>Viridiplantae</taxon>
        <taxon>Streptophyta</taxon>
        <taxon>Embryophyta</taxon>
        <taxon>Tracheophyta</taxon>
        <taxon>Spermatophyta</taxon>
        <taxon>Magnoliopsida</taxon>
        <taxon>eudicotyledons</taxon>
        <taxon>Gunneridae</taxon>
        <taxon>Pentapetalae</taxon>
        <taxon>rosids</taxon>
        <taxon>fabids</taxon>
        <taxon>Rosales</taxon>
        <taxon>Moraceae</taxon>
        <taxon>Moreae</taxon>
        <taxon>Morus</taxon>
    </lineage>
</organism>
<evidence type="ECO:0000313" key="1">
    <source>
        <dbReference type="EMBL" id="EXC05938.1"/>
    </source>
</evidence>